<protein>
    <submittedName>
        <fullName evidence="1">Uncharacterized protein</fullName>
    </submittedName>
</protein>
<dbReference type="EMBL" id="BGZK01001125">
    <property type="protein sequence ID" value="GBP71889.1"/>
    <property type="molecule type" value="Genomic_DNA"/>
</dbReference>
<keyword evidence="2" id="KW-1185">Reference proteome</keyword>
<gene>
    <name evidence="1" type="ORF">EVAR_56046_1</name>
</gene>
<reference evidence="1 2" key="1">
    <citation type="journal article" date="2019" name="Commun. Biol.">
        <title>The bagworm genome reveals a unique fibroin gene that provides high tensile strength.</title>
        <authorList>
            <person name="Kono N."/>
            <person name="Nakamura H."/>
            <person name="Ohtoshi R."/>
            <person name="Tomita M."/>
            <person name="Numata K."/>
            <person name="Arakawa K."/>
        </authorList>
    </citation>
    <scope>NUCLEOTIDE SEQUENCE [LARGE SCALE GENOMIC DNA]</scope>
</reference>
<evidence type="ECO:0000313" key="2">
    <source>
        <dbReference type="Proteomes" id="UP000299102"/>
    </source>
</evidence>
<evidence type="ECO:0000313" key="1">
    <source>
        <dbReference type="EMBL" id="GBP71889.1"/>
    </source>
</evidence>
<dbReference type="AlphaFoldDB" id="A0A4C1YB83"/>
<dbReference type="Proteomes" id="UP000299102">
    <property type="component" value="Unassembled WGS sequence"/>
</dbReference>
<sequence length="145" mass="15788">MSMDISNSTSYQVITVSVSNLILGPVFNSNSGPALCSRPAFDFHTAAGHDPDLYGENASIKIKHKQYYSGTVQLSRSTIKSMTWKRSSSSIPEKSMASRSARKIVDSLFWDSKGVVSTVELVLRAHCKQGKIKESVKAVEPAGHP</sequence>
<comment type="caution">
    <text evidence="1">The sequence shown here is derived from an EMBL/GenBank/DDBJ whole genome shotgun (WGS) entry which is preliminary data.</text>
</comment>
<name>A0A4C1YB83_EUMVA</name>
<proteinExistence type="predicted"/>
<accession>A0A4C1YB83</accession>
<organism evidence="1 2">
    <name type="scientific">Eumeta variegata</name>
    <name type="common">Bagworm moth</name>
    <name type="synonym">Eumeta japonica</name>
    <dbReference type="NCBI Taxonomy" id="151549"/>
    <lineage>
        <taxon>Eukaryota</taxon>
        <taxon>Metazoa</taxon>
        <taxon>Ecdysozoa</taxon>
        <taxon>Arthropoda</taxon>
        <taxon>Hexapoda</taxon>
        <taxon>Insecta</taxon>
        <taxon>Pterygota</taxon>
        <taxon>Neoptera</taxon>
        <taxon>Endopterygota</taxon>
        <taxon>Lepidoptera</taxon>
        <taxon>Glossata</taxon>
        <taxon>Ditrysia</taxon>
        <taxon>Tineoidea</taxon>
        <taxon>Psychidae</taxon>
        <taxon>Oiketicinae</taxon>
        <taxon>Eumeta</taxon>
    </lineage>
</organism>